<organism evidence="2 3">
    <name type="scientific">Plectus sambesii</name>
    <dbReference type="NCBI Taxonomy" id="2011161"/>
    <lineage>
        <taxon>Eukaryota</taxon>
        <taxon>Metazoa</taxon>
        <taxon>Ecdysozoa</taxon>
        <taxon>Nematoda</taxon>
        <taxon>Chromadorea</taxon>
        <taxon>Plectida</taxon>
        <taxon>Plectina</taxon>
        <taxon>Plectoidea</taxon>
        <taxon>Plectidae</taxon>
        <taxon>Plectus</taxon>
    </lineage>
</organism>
<evidence type="ECO:0000313" key="3">
    <source>
        <dbReference type="WBParaSite" id="PSAMB.scaffold377size53947.g5246.t1"/>
    </source>
</evidence>
<dbReference type="InterPro" id="IPR000182">
    <property type="entry name" value="GNAT_dom"/>
</dbReference>
<evidence type="ECO:0000313" key="2">
    <source>
        <dbReference type="Proteomes" id="UP000887566"/>
    </source>
</evidence>
<dbReference type="InterPro" id="IPR041496">
    <property type="entry name" value="YitH/HolE_GNAT"/>
</dbReference>
<accession>A0A914WEA6</accession>
<evidence type="ECO:0000259" key="1">
    <source>
        <dbReference type="PROSITE" id="PS51186"/>
    </source>
</evidence>
<dbReference type="InterPro" id="IPR016181">
    <property type="entry name" value="Acyl_CoA_acyltransferase"/>
</dbReference>
<dbReference type="Proteomes" id="UP000887566">
    <property type="component" value="Unplaced"/>
</dbReference>
<dbReference type="Gene3D" id="3.40.630.30">
    <property type="match status" value="1"/>
</dbReference>
<keyword evidence="2" id="KW-1185">Reference proteome</keyword>
<dbReference type="Pfam" id="PF00583">
    <property type="entry name" value="Acetyltransf_1"/>
    <property type="match status" value="1"/>
</dbReference>
<dbReference type="InterPro" id="IPR052729">
    <property type="entry name" value="Acyl/Acetyltrans_Enzymes"/>
</dbReference>
<dbReference type="PROSITE" id="PS51186">
    <property type="entry name" value="GNAT"/>
    <property type="match status" value="1"/>
</dbReference>
<dbReference type="AlphaFoldDB" id="A0A914WEA6"/>
<proteinExistence type="predicted"/>
<dbReference type="Gene3D" id="3.40.630.90">
    <property type="match status" value="1"/>
</dbReference>
<name>A0A914WEA6_9BILA</name>
<dbReference type="PANTHER" id="PTHR47237">
    <property type="entry name" value="SLL0310 PROTEIN"/>
    <property type="match status" value="1"/>
</dbReference>
<dbReference type="WBParaSite" id="PSAMB.scaffold377size53947.g5246.t1">
    <property type="protein sequence ID" value="PSAMB.scaffold377size53947.g5246.t1"/>
    <property type="gene ID" value="PSAMB.scaffold377size53947.g5246"/>
</dbReference>
<dbReference type="PANTHER" id="PTHR47237:SF1">
    <property type="entry name" value="SLL0310 PROTEIN"/>
    <property type="match status" value="1"/>
</dbReference>
<sequence>MAQLGNVEYTQSPTKEHWAQMRHLVETANWTSDDHSVMDMLPYFPATRSVFAVEGDKVLGFAVWSESPETRITWVGFYYIIEELRGKGLGRQVWKKMMDCKPAGKTWALRAFEDMVAKYRSEDFPIAGEEMRKVAITAGALKEGADKAASSNSTTTVRNVSQLSEDELKQLCAYDKEVTKQDRSAMLREFFKQKGVIGAVAQRDGAVVGYGATVPTALVERKQIKLAPLFADKFETVVAIVKKLLVDADPESPLIIYVLERSIGNKEFINFLLQQKNARHEITCHTILTDANDSFPIDLNACFVPHNHACHIDG</sequence>
<dbReference type="SUPFAM" id="SSF55729">
    <property type="entry name" value="Acyl-CoA N-acyltransferases (Nat)"/>
    <property type="match status" value="1"/>
</dbReference>
<dbReference type="CDD" id="cd04301">
    <property type="entry name" value="NAT_SF"/>
    <property type="match status" value="1"/>
</dbReference>
<feature type="domain" description="N-acetyltransferase" evidence="1">
    <location>
        <begin position="7"/>
        <end position="146"/>
    </location>
</feature>
<dbReference type="GO" id="GO:0016747">
    <property type="term" value="F:acyltransferase activity, transferring groups other than amino-acyl groups"/>
    <property type="evidence" value="ECO:0007669"/>
    <property type="project" value="InterPro"/>
</dbReference>
<protein>
    <submittedName>
        <fullName evidence="3">N-acetyltransferase domain-containing protein</fullName>
    </submittedName>
</protein>
<dbReference type="Pfam" id="PF18014">
    <property type="entry name" value="Acetyltransf_18"/>
    <property type="match status" value="1"/>
</dbReference>
<reference evidence="3" key="1">
    <citation type="submission" date="2022-11" db="UniProtKB">
        <authorList>
            <consortium name="WormBaseParasite"/>
        </authorList>
    </citation>
    <scope>IDENTIFICATION</scope>
</reference>